<comment type="caution">
    <text evidence="2">The sequence shown here is derived from an EMBL/GenBank/DDBJ whole genome shotgun (WGS) entry which is preliminary data.</text>
</comment>
<feature type="transmembrane region" description="Helical" evidence="1">
    <location>
        <begin position="18"/>
        <end position="37"/>
    </location>
</feature>
<keyword evidence="1" id="KW-0812">Transmembrane</keyword>
<evidence type="ECO:0000313" key="2">
    <source>
        <dbReference type="EMBL" id="EKR66544.1"/>
    </source>
</evidence>
<sequence length="52" mass="6599">MKIDFGFKNSIDPYFQSIFFWNVYSGCHLFKRLFLFVRSRFFRKKKSWQSYR</sequence>
<accession>A0A828ZAW1</accession>
<keyword evidence="1" id="KW-0472">Membrane</keyword>
<dbReference type="AlphaFoldDB" id="A0A828ZAW1"/>
<dbReference type="EMBL" id="AFLV02000003">
    <property type="protein sequence ID" value="EKR66544.1"/>
    <property type="molecule type" value="Genomic_DNA"/>
</dbReference>
<evidence type="ECO:0000256" key="1">
    <source>
        <dbReference type="SAM" id="Phobius"/>
    </source>
</evidence>
<organism evidence="2 3">
    <name type="scientific">Leptospira weilii str. 2006001853</name>
    <dbReference type="NCBI Taxonomy" id="1001589"/>
    <lineage>
        <taxon>Bacteria</taxon>
        <taxon>Pseudomonadati</taxon>
        <taxon>Spirochaetota</taxon>
        <taxon>Spirochaetia</taxon>
        <taxon>Leptospirales</taxon>
        <taxon>Leptospiraceae</taxon>
        <taxon>Leptospira</taxon>
    </lineage>
</organism>
<evidence type="ECO:0000313" key="3">
    <source>
        <dbReference type="Proteomes" id="UP000001338"/>
    </source>
</evidence>
<reference evidence="2 3" key="1">
    <citation type="submission" date="2012-10" db="EMBL/GenBank/DDBJ databases">
        <authorList>
            <person name="Harkins D.M."/>
            <person name="Durkin A.S."/>
            <person name="Brinkac L.M."/>
            <person name="Haft D.H."/>
            <person name="Selengut J.D."/>
            <person name="Sanka R."/>
            <person name="DePew J."/>
            <person name="Purushe J."/>
            <person name="Whelen A.C."/>
            <person name="Vinetz J.M."/>
            <person name="Sutton G.G."/>
            <person name="Nierman W.C."/>
            <person name="Fouts D.E."/>
        </authorList>
    </citation>
    <scope>NUCLEOTIDE SEQUENCE [LARGE SCALE GENOMIC DNA]</scope>
    <source>
        <strain evidence="2 3">2006001853</strain>
    </source>
</reference>
<protein>
    <submittedName>
        <fullName evidence="2">Uncharacterized protein</fullName>
    </submittedName>
</protein>
<name>A0A828ZAW1_9LEPT</name>
<dbReference type="Proteomes" id="UP000001338">
    <property type="component" value="Unassembled WGS sequence"/>
</dbReference>
<keyword evidence="1" id="KW-1133">Transmembrane helix</keyword>
<proteinExistence type="predicted"/>
<gene>
    <name evidence="2" type="ORF">LEP1GSC036_3488</name>
</gene>